<comment type="similarity">
    <text evidence="2 10">Belongs to the TonB family.</text>
</comment>
<comment type="caution">
    <text evidence="13">The sequence shown here is derived from an EMBL/GenBank/DDBJ whole genome shotgun (WGS) entry which is preliminary data.</text>
</comment>
<keyword evidence="4 10" id="KW-1003">Cell membrane</keyword>
<evidence type="ECO:0000256" key="9">
    <source>
        <dbReference type="ARBA" id="ARBA00023136"/>
    </source>
</evidence>
<feature type="compositionally biased region" description="Low complexity" evidence="11">
    <location>
        <begin position="227"/>
        <end position="246"/>
    </location>
</feature>
<feature type="compositionally biased region" description="Polar residues" evidence="11">
    <location>
        <begin position="325"/>
        <end position="339"/>
    </location>
</feature>
<dbReference type="InterPro" id="IPR003538">
    <property type="entry name" value="TonB"/>
</dbReference>
<evidence type="ECO:0000256" key="11">
    <source>
        <dbReference type="SAM" id="MobiDB-lite"/>
    </source>
</evidence>
<dbReference type="InterPro" id="IPR051045">
    <property type="entry name" value="TonB-dependent_transducer"/>
</dbReference>
<evidence type="ECO:0000313" key="14">
    <source>
        <dbReference type="Proteomes" id="UP001562159"/>
    </source>
</evidence>
<evidence type="ECO:0000256" key="7">
    <source>
        <dbReference type="ARBA" id="ARBA00022927"/>
    </source>
</evidence>
<dbReference type="Pfam" id="PF03544">
    <property type="entry name" value="TonB_C"/>
    <property type="match status" value="1"/>
</dbReference>
<evidence type="ECO:0000256" key="5">
    <source>
        <dbReference type="ARBA" id="ARBA00022519"/>
    </source>
</evidence>
<comment type="function">
    <text evidence="10">Interacts with outer membrane receptor proteins that carry out high-affinity binding and energy dependent uptake into the periplasmic space of specific substrates. It could act to transduce energy from the cytoplasmic membrane to specific energy-requiring processes in the outer membrane, resulting in the release into the periplasm of ligands bound by these outer membrane proteins.</text>
</comment>
<keyword evidence="5 10" id="KW-0997">Cell inner membrane</keyword>
<evidence type="ECO:0000256" key="1">
    <source>
        <dbReference type="ARBA" id="ARBA00004383"/>
    </source>
</evidence>
<dbReference type="InterPro" id="IPR037682">
    <property type="entry name" value="TonB_C"/>
</dbReference>
<dbReference type="PANTHER" id="PTHR33446">
    <property type="entry name" value="PROTEIN TONB-RELATED"/>
    <property type="match status" value="1"/>
</dbReference>
<keyword evidence="9 10" id="KW-0472">Membrane</keyword>
<name>A0ABV4ASA5_9GAMM</name>
<dbReference type="InterPro" id="IPR006260">
    <property type="entry name" value="TonB/TolA_C"/>
</dbReference>
<evidence type="ECO:0000256" key="4">
    <source>
        <dbReference type="ARBA" id="ARBA00022475"/>
    </source>
</evidence>
<feature type="region of interest" description="Disordered" evidence="11">
    <location>
        <begin position="320"/>
        <end position="339"/>
    </location>
</feature>
<evidence type="ECO:0000256" key="10">
    <source>
        <dbReference type="RuleBase" id="RU362123"/>
    </source>
</evidence>
<dbReference type="Gene3D" id="3.30.1150.10">
    <property type="match status" value="1"/>
</dbReference>
<comment type="subcellular location">
    <subcellularLocation>
        <location evidence="1 10">Cell inner membrane</location>
        <topology evidence="1 10">Single-pass membrane protein</topology>
        <orientation evidence="1 10">Periplasmic side</orientation>
    </subcellularLocation>
</comment>
<keyword evidence="7 10" id="KW-0653">Protein transport</keyword>
<dbReference type="NCBIfam" id="TIGR01352">
    <property type="entry name" value="tonB_Cterm"/>
    <property type="match status" value="1"/>
</dbReference>
<feature type="domain" description="TonB C-terminal" evidence="12">
    <location>
        <begin position="248"/>
        <end position="339"/>
    </location>
</feature>
<protein>
    <recommendedName>
        <fullName evidence="10">Protein TonB</fullName>
    </recommendedName>
</protein>
<keyword evidence="8 10" id="KW-1133">Transmembrane helix</keyword>
<dbReference type="PROSITE" id="PS52015">
    <property type="entry name" value="TONB_CTD"/>
    <property type="match status" value="1"/>
</dbReference>
<evidence type="ECO:0000256" key="2">
    <source>
        <dbReference type="ARBA" id="ARBA00006555"/>
    </source>
</evidence>
<evidence type="ECO:0000259" key="12">
    <source>
        <dbReference type="PROSITE" id="PS52015"/>
    </source>
</evidence>
<dbReference type="EMBL" id="JBGBPY010000001">
    <property type="protein sequence ID" value="MEY2183287.1"/>
    <property type="molecule type" value="Genomic_DNA"/>
</dbReference>
<evidence type="ECO:0000256" key="3">
    <source>
        <dbReference type="ARBA" id="ARBA00022448"/>
    </source>
</evidence>
<dbReference type="PRINTS" id="PR01374">
    <property type="entry name" value="TONBPROTEIN"/>
</dbReference>
<gene>
    <name evidence="13" type="ORF">AB7878_12745</name>
</gene>
<sequence>MDTRYTHIARRRVRGAVRPVAIAIIAIVAALAAAAWLLIVRPYQQQMQLDNGGVPAVTAVGKTPAEAAPANVQAMDVNQLLTEASKALKDQRYLAPAGNNAFEFYLRVLAKQPGNPVATSALRETFPYAASDAEQAVNSRDFNEAQRQIDLLAKADPANYTLTILRSKLDAQRKLASQQQQQAEDQQKAAQLAVQKAATEKQEAAKQAEQQQAQLAAEQAKAKQQHTEQQQTAAQETAQPAPTAVAAAESSDAVLLKGANPNYPTAALRAGQSGWVVVGFTVTPEGRTSDVHVVDAQPRHVFDRAAMEAVSRYRFKPATHGGTAVASTKQQKIEFSTGR</sequence>
<evidence type="ECO:0000256" key="6">
    <source>
        <dbReference type="ARBA" id="ARBA00022692"/>
    </source>
</evidence>
<dbReference type="Proteomes" id="UP001562159">
    <property type="component" value="Unassembled WGS sequence"/>
</dbReference>
<organism evidence="13 14">
    <name type="scientific">Rhodanobacter humi</name>
    <dbReference type="NCBI Taxonomy" id="1888173"/>
    <lineage>
        <taxon>Bacteria</taxon>
        <taxon>Pseudomonadati</taxon>
        <taxon>Pseudomonadota</taxon>
        <taxon>Gammaproteobacteria</taxon>
        <taxon>Lysobacterales</taxon>
        <taxon>Rhodanobacteraceae</taxon>
        <taxon>Rhodanobacter</taxon>
    </lineage>
</organism>
<evidence type="ECO:0000256" key="8">
    <source>
        <dbReference type="ARBA" id="ARBA00022989"/>
    </source>
</evidence>
<feature type="transmembrane region" description="Helical" evidence="10">
    <location>
        <begin position="20"/>
        <end position="39"/>
    </location>
</feature>
<reference evidence="13 14" key="1">
    <citation type="submission" date="2024-07" db="EMBL/GenBank/DDBJ databases">
        <title>Molecular mechanisms and environmental adaptations of flagellar loss and biofilm growth of Rhodanobacter under environmental stress.</title>
        <authorList>
            <person name="Chen M."/>
        </authorList>
    </citation>
    <scope>NUCLEOTIDE SEQUENCE [LARGE SCALE GENOMIC DNA]</scope>
    <source>
        <strain evidence="13 14">RS22</strain>
    </source>
</reference>
<dbReference type="PANTHER" id="PTHR33446:SF2">
    <property type="entry name" value="PROTEIN TONB"/>
    <property type="match status" value="1"/>
</dbReference>
<feature type="region of interest" description="Disordered" evidence="11">
    <location>
        <begin position="217"/>
        <end position="246"/>
    </location>
</feature>
<accession>A0ABV4ASA5</accession>
<keyword evidence="14" id="KW-1185">Reference proteome</keyword>
<keyword evidence="10" id="KW-0735">Signal-anchor</keyword>
<keyword evidence="3 10" id="KW-0813">Transport</keyword>
<keyword evidence="6 10" id="KW-0812">Transmembrane</keyword>
<evidence type="ECO:0000313" key="13">
    <source>
        <dbReference type="EMBL" id="MEY2183287.1"/>
    </source>
</evidence>
<dbReference type="SUPFAM" id="SSF74653">
    <property type="entry name" value="TolA/TonB C-terminal domain"/>
    <property type="match status" value="1"/>
</dbReference>
<proteinExistence type="inferred from homology"/>